<name>A0A2T6AID7_9FLAO</name>
<evidence type="ECO:0000313" key="1">
    <source>
        <dbReference type="EMBL" id="PTX43588.1"/>
    </source>
</evidence>
<dbReference type="InterPro" id="IPR056955">
    <property type="entry name" value="ORC-CDC6-like"/>
</dbReference>
<sequence length="622" mass="72565">MSTFNNPFSIDRAEHLGDQLFEFFAFHRRFDGLLKHKSLLLEGGRGSGKTMFFLYNSYFIQKKEAQKKNNFPEGFLESKKIIGIYYRSDSNFVPAFQHKGIDGSEWMSLFSTYLNLEISKRLLEIIIDVDTNFNIASLRIGQQAQKILGIDSIPANYKELNEKIKIAEIELISYINNPNTGLKKPHIISNGYLINMLAIEFLKNDLIKNKTIHVFIDEFENMLPYQQKIINTLIKHPSPVIFDVGMRKEGLYTNETLSGNEIIKYPDDYSHFDLEKFKREDYEKFLVEICKKRLSQVVELKGKDDIYIDINFYLKNHSDEEIDALSKKSNLNKLKIKLSHRLEHGDGEKFQPLLEENDIVIVRLFLILIERGLSGAEILDEYIKFKKKEDSKFKEWIHNNKNGIIFLLTKEFKREKDYSGFKTFQMLSSGIIRYFIELCETAFNNAHRNNFNFQSPRALSSAEQTDAANYVSEYKFNALDTYSPYSTKLKRFVTFLGKIFERLHRDPRMSEPERNHFTTQYDGLSEESKKFLNSAVLHSVLQKKKETKNKSNSIDANYLEFHLNHIYSPYFQISPRTIRSLRINSKNLESLILEQDEKAKSVANAIVKGRDGGTNQLQIDLK</sequence>
<evidence type="ECO:0000313" key="2">
    <source>
        <dbReference type="Proteomes" id="UP000244174"/>
    </source>
</evidence>
<dbReference type="OrthoDB" id="2080613at2"/>
<dbReference type="Proteomes" id="UP000244174">
    <property type="component" value="Unassembled WGS sequence"/>
</dbReference>
<dbReference type="RefSeq" id="WP_108172004.1">
    <property type="nucleotide sequence ID" value="NZ_QBKQ01000002.1"/>
</dbReference>
<protein>
    <submittedName>
        <fullName evidence="1">Uncharacterized protein</fullName>
    </submittedName>
</protein>
<proteinExistence type="predicted"/>
<reference evidence="1 2" key="1">
    <citation type="submission" date="2018-04" db="EMBL/GenBank/DDBJ databases">
        <title>Genomic Encyclopedia of Archaeal and Bacterial Type Strains, Phase II (KMG-II): from individual species to whole genera.</title>
        <authorList>
            <person name="Goeker M."/>
        </authorList>
    </citation>
    <scope>NUCLEOTIDE SEQUENCE [LARGE SCALE GENOMIC DNA]</scope>
    <source>
        <strain evidence="1 2">DSM 23082</strain>
    </source>
</reference>
<organism evidence="1 2">
    <name type="scientific">Christiangramia gaetbulicola</name>
    <dbReference type="NCBI Taxonomy" id="703340"/>
    <lineage>
        <taxon>Bacteria</taxon>
        <taxon>Pseudomonadati</taxon>
        <taxon>Bacteroidota</taxon>
        <taxon>Flavobacteriia</taxon>
        <taxon>Flavobacteriales</taxon>
        <taxon>Flavobacteriaceae</taxon>
        <taxon>Christiangramia</taxon>
    </lineage>
</organism>
<dbReference type="EMBL" id="QBKQ01000002">
    <property type="protein sequence ID" value="PTX43588.1"/>
    <property type="molecule type" value="Genomic_DNA"/>
</dbReference>
<keyword evidence="2" id="KW-1185">Reference proteome</keyword>
<accession>A0A2T6AID7</accession>
<comment type="caution">
    <text evidence="1">The sequence shown here is derived from an EMBL/GenBank/DDBJ whole genome shotgun (WGS) entry which is preliminary data.</text>
</comment>
<dbReference type="AlphaFoldDB" id="A0A2T6AID7"/>
<gene>
    <name evidence="1" type="ORF">C8P64_2117</name>
</gene>
<dbReference type="Pfam" id="PF24389">
    <property type="entry name" value="ORC-CDC6-like"/>
    <property type="match status" value="1"/>
</dbReference>